<dbReference type="AlphaFoldDB" id="A0AB36FNA7"/>
<dbReference type="GO" id="GO:0043565">
    <property type="term" value="F:sequence-specific DNA binding"/>
    <property type="evidence" value="ECO:0007669"/>
    <property type="project" value="TreeGrafter"/>
</dbReference>
<dbReference type="RefSeq" id="WP_069945324.1">
    <property type="nucleotide sequence ID" value="NZ_MIPW01000063.1"/>
</dbReference>
<evidence type="ECO:0000256" key="3">
    <source>
        <dbReference type="ARBA" id="ARBA00022603"/>
    </source>
</evidence>
<dbReference type="Gene3D" id="1.10.1020.10">
    <property type="entry name" value="Adenine-specific Methyltransferase, Domain 2"/>
    <property type="match status" value="1"/>
</dbReference>
<dbReference type="GO" id="GO:0032259">
    <property type="term" value="P:methylation"/>
    <property type="evidence" value="ECO:0007669"/>
    <property type="project" value="UniProtKB-KW"/>
</dbReference>
<keyword evidence="3 8" id="KW-0489">Methyltransferase</keyword>
<feature type="binding site" evidence="7">
    <location>
        <position position="52"/>
    </location>
    <ligand>
        <name>S-adenosyl-L-methionine</name>
        <dbReference type="ChEBI" id="CHEBI:59789"/>
    </ligand>
</feature>
<dbReference type="PIRSF" id="PIRSF000398">
    <property type="entry name" value="M_m6A_EcoRV"/>
    <property type="match status" value="1"/>
</dbReference>
<evidence type="ECO:0000256" key="9">
    <source>
        <dbReference type="SAM" id="MobiDB-lite"/>
    </source>
</evidence>
<comment type="caution">
    <text evidence="10">The sequence shown here is derived from an EMBL/GenBank/DDBJ whole genome shotgun (WGS) entry which is preliminary data.</text>
</comment>
<dbReference type="InterPro" id="IPR012327">
    <property type="entry name" value="MeTrfase_D12"/>
</dbReference>
<dbReference type="PANTHER" id="PTHR30481:SF3">
    <property type="entry name" value="DNA ADENINE METHYLASE"/>
    <property type="match status" value="1"/>
</dbReference>
<proteinExistence type="inferred from homology"/>
<keyword evidence="11" id="KW-1185">Reference proteome</keyword>
<evidence type="ECO:0000256" key="7">
    <source>
        <dbReference type="PIRSR" id="PIRSR000398-1"/>
    </source>
</evidence>
<evidence type="ECO:0000256" key="4">
    <source>
        <dbReference type="ARBA" id="ARBA00022679"/>
    </source>
</evidence>
<feature type="binding site" evidence="7">
    <location>
        <position position="11"/>
    </location>
    <ligand>
        <name>S-adenosyl-L-methionine</name>
        <dbReference type="ChEBI" id="CHEBI:59789"/>
    </ligand>
</feature>
<dbReference type="REBASE" id="170011">
    <property type="entry name" value="M.AmaKCP01ORF4578P"/>
</dbReference>
<dbReference type="InterPro" id="IPR023095">
    <property type="entry name" value="Ade_MeTrfase_dom_2"/>
</dbReference>
<comment type="similarity">
    <text evidence="1 8">Belongs to the N(4)/N(6)-methyltransferase family.</text>
</comment>
<dbReference type="Proteomes" id="UP000095392">
    <property type="component" value="Unassembled WGS sequence"/>
</dbReference>
<dbReference type="PANTHER" id="PTHR30481">
    <property type="entry name" value="DNA ADENINE METHYLASE"/>
    <property type="match status" value="1"/>
</dbReference>
<dbReference type="EC" id="2.1.1.72" evidence="2 8"/>
<evidence type="ECO:0000256" key="5">
    <source>
        <dbReference type="ARBA" id="ARBA00022691"/>
    </source>
</evidence>
<feature type="binding site" evidence="7">
    <location>
        <position position="7"/>
    </location>
    <ligand>
        <name>S-adenosyl-L-methionine</name>
        <dbReference type="ChEBI" id="CHEBI:59789"/>
    </ligand>
</feature>
<dbReference type="GO" id="GO:1904047">
    <property type="term" value="F:S-adenosyl-L-methionine binding"/>
    <property type="evidence" value="ECO:0007669"/>
    <property type="project" value="TreeGrafter"/>
</dbReference>
<name>A0AB36FNA7_ALTMA</name>
<feature type="region of interest" description="Disordered" evidence="9">
    <location>
        <begin position="278"/>
        <end position="297"/>
    </location>
</feature>
<dbReference type="InterPro" id="IPR029063">
    <property type="entry name" value="SAM-dependent_MTases_sf"/>
</dbReference>
<evidence type="ECO:0000256" key="2">
    <source>
        <dbReference type="ARBA" id="ARBA00011900"/>
    </source>
</evidence>
<reference evidence="10 11" key="1">
    <citation type="submission" date="2016-09" db="EMBL/GenBank/DDBJ databases">
        <title>Draft Genome Sequence of four Alteromonas macleodii strains isolated from copper coupons and grown long-term at elevated copper levels.</title>
        <authorList>
            <person name="Cusick K."/>
            <person name="Dale J."/>
            <person name="Little B."/>
            <person name="Biffinger J."/>
        </authorList>
    </citation>
    <scope>NUCLEOTIDE SEQUENCE [LARGE SCALE GENOMIC DNA]</scope>
    <source>
        <strain evidence="10 11">KCP01</strain>
    </source>
</reference>
<evidence type="ECO:0000256" key="1">
    <source>
        <dbReference type="ARBA" id="ARBA00006594"/>
    </source>
</evidence>
<sequence length="297" mass="34107">MNPFLKWPGSKRSVADKIFRHVPKQGNVYCEPFAGSCALALHTQYEHYFINDINADLITMLRFAATEPEEFIYQSRPYFSAQNHDAERYYALRDEYNASDCARTRALLLHYLSRFGYNGLVRYNRSGEFNVPVGRYRRLPYFPESEIHQFADKLQSATFTAMPFESFLAQRFESATIVCDPPYIPLNATASFTAYAPVPMADRTPHDRLNALCLTQAQQGNNVYVCNHRIDCVDQYYPDAQYYVNYFAKRHIAANAKKRKQIKETLLYYPSSLGGRITNRMKTQTGSPDSAAQAKVA</sequence>
<dbReference type="InterPro" id="IPR002052">
    <property type="entry name" value="DNA_methylase_N6_adenine_CS"/>
</dbReference>
<feature type="compositionally biased region" description="Polar residues" evidence="9">
    <location>
        <begin position="280"/>
        <end position="290"/>
    </location>
</feature>
<dbReference type="EMBL" id="MIPY01000058">
    <property type="protein sequence ID" value="OES24819.1"/>
    <property type="molecule type" value="Genomic_DNA"/>
</dbReference>
<gene>
    <name evidence="10" type="ORF">BFV95_4578</name>
</gene>
<dbReference type="GO" id="GO:0006298">
    <property type="term" value="P:mismatch repair"/>
    <property type="evidence" value="ECO:0007669"/>
    <property type="project" value="TreeGrafter"/>
</dbReference>
<comment type="catalytic activity">
    <reaction evidence="6 8">
        <text>a 2'-deoxyadenosine in DNA + S-adenosyl-L-methionine = an N(6)-methyl-2'-deoxyadenosine in DNA + S-adenosyl-L-homocysteine + H(+)</text>
        <dbReference type="Rhea" id="RHEA:15197"/>
        <dbReference type="Rhea" id="RHEA-COMP:12418"/>
        <dbReference type="Rhea" id="RHEA-COMP:12419"/>
        <dbReference type="ChEBI" id="CHEBI:15378"/>
        <dbReference type="ChEBI" id="CHEBI:57856"/>
        <dbReference type="ChEBI" id="CHEBI:59789"/>
        <dbReference type="ChEBI" id="CHEBI:90615"/>
        <dbReference type="ChEBI" id="CHEBI:90616"/>
        <dbReference type="EC" id="2.1.1.72"/>
    </reaction>
</comment>
<protein>
    <recommendedName>
        <fullName evidence="2 8">Site-specific DNA-methyltransferase (adenine-specific)</fullName>
        <ecNumber evidence="2 8">2.1.1.72</ecNumber>
    </recommendedName>
</protein>
<dbReference type="GO" id="GO:0009307">
    <property type="term" value="P:DNA restriction-modification system"/>
    <property type="evidence" value="ECO:0007669"/>
    <property type="project" value="InterPro"/>
</dbReference>
<dbReference type="PRINTS" id="PR00505">
    <property type="entry name" value="D12N6MTFRASE"/>
</dbReference>
<evidence type="ECO:0000313" key="10">
    <source>
        <dbReference type="EMBL" id="OES24819.1"/>
    </source>
</evidence>
<dbReference type="NCBIfam" id="TIGR00571">
    <property type="entry name" value="dam"/>
    <property type="match status" value="1"/>
</dbReference>
<evidence type="ECO:0000256" key="8">
    <source>
        <dbReference type="RuleBase" id="RU361257"/>
    </source>
</evidence>
<dbReference type="GO" id="GO:0009007">
    <property type="term" value="F:site-specific DNA-methyltransferase (adenine-specific) activity"/>
    <property type="evidence" value="ECO:0007669"/>
    <property type="project" value="UniProtKB-UniRule"/>
</dbReference>
<accession>A0AB36FNA7</accession>
<dbReference type="Gene3D" id="3.40.50.150">
    <property type="entry name" value="Vaccinia Virus protein VP39"/>
    <property type="match status" value="1"/>
</dbReference>
<dbReference type="Pfam" id="PF02086">
    <property type="entry name" value="MethyltransfD12"/>
    <property type="match status" value="1"/>
</dbReference>
<keyword evidence="4 8" id="KW-0808">Transferase</keyword>
<evidence type="ECO:0000313" key="11">
    <source>
        <dbReference type="Proteomes" id="UP000095392"/>
    </source>
</evidence>
<keyword evidence="5 8" id="KW-0949">S-adenosyl-L-methionine</keyword>
<dbReference type="SUPFAM" id="SSF53335">
    <property type="entry name" value="S-adenosyl-L-methionine-dependent methyltransferases"/>
    <property type="match status" value="1"/>
</dbReference>
<feature type="binding site" evidence="7">
    <location>
        <position position="180"/>
    </location>
    <ligand>
        <name>S-adenosyl-L-methionine</name>
        <dbReference type="ChEBI" id="CHEBI:59789"/>
    </ligand>
</feature>
<dbReference type="InterPro" id="IPR012263">
    <property type="entry name" value="M_m6A_EcoRV"/>
</dbReference>
<organism evidence="10 11">
    <name type="scientific">Alteromonas macleodii</name>
    <name type="common">Pseudoalteromonas macleodii</name>
    <dbReference type="NCBI Taxonomy" id="28108"/>
    <lineage>
        <taxon>Bacteria</taxon>
        <taxon>Pseudomonadati</taxon>
        <taxon>Pseudomonadota</taxon>
        <taxon>Gammaproteobacteria</taxon>
        <taxon>Alteromonadales</taxon>
        <taxon>Alteromonadaceae</taxon>
        <taxon>Alteromonas/Salinimonas group</taxon>
        <taxon>Alteromonas</taxon>
    </lineage>
</organism>
<dbReference type="PROSITE" id="PS00092">
    <property type="entry name" value="N6_MTASE"/>
    <property type="match status" value="1"/>
</dbReference>
<evidence type="ECO:0000256" key="6">
    <source>
        <dbReference type="ARBA" id="ARBA00047942"/>
    </source>
</evidence>